<dbReference type="Proteomes" id="UP000295367">
    <property type="component" value="Unassembled WGS sequence"/>
</dbReference>
<reference evidence="3 4" key="1">
    <citation type="submission" date="2019-03" db="EMBL/GenBank/DDBJ databases">
        <title>Genomic Encyclopedia of Type Strains, Phase IV (KMG-IV): sequencing the most valuable type-strain genomes for metagenomic binning, comparative biology and taxonomic classification.</title>
        <authorList>
            <person name="Goeker M."/>
        </authorList>
    </citation>
    <scope>NUCLEOTIDE SEQUENCE [LARGE SCALE GENOMIC DNA]</scope>
    <source>
        <strain evidence="3 4">DSM 100309</strain>
    </source>
</reference>
<name>A0A4R3XR31_9PROT</name>
<accession>A0A4R3XR31</accession>
<evidence type="ECO:0000313" key="4">
    <source>
        <dbReference type="Proteomes" id="UP000295367"/>
    </source>
</evidence>
<evidence type="ECO:0000313" key="3">
    <source>
        <dbReference type="EMBL" id="TCV78298.1"/>
    </source>
</evidence>
<keyword evidence="1" id="KW-0812">Transmembrane</keyword>
<sequence>MTKMDSWLRQKLPLLFDKENNVETLTIPIFPLNTVLFPGGILPLRIFEPRYMDMTKACMRDKLPFGICLIKEGEETGTPAIPEAVGCLAEITNWDMHQQGILNLTTIGLQRISIQSQKTSKEGLITAKAFKVSIEPAQKVPESLMQCVNVLQNIITKVGEDKFQSPLQYDDAAWVGYRLAEVLPLKLSAKQSMLEMNDSITRLQILQSFMKQQGLLG</sequence>
<dbReference type="Gene3D" id="2.30.130.40">
    <property type="entry name" value="LON domain-like"/>
    <property type="match status" value="1"/>
</dbReference>
<dbReference type="EMBL" id="SMCO01000039">
    <property type="protein sequence ID" value="TCV78298.1"/>
    <property type="molecule type" value="Genomic_DNA"/>
</dbReference>
<keyword evidence="1" id="KW-1133">Transmembrane helix</keyword>
<evidence type="ECO:0000259" key="2">
    <source>
        <dbReference type="PROSITE" id="PS51787"/>
    </source>
</evidence>
<dbReference type="InterPro" id="IPR046336">
    <property type="entry name" value="Lon_prtase_N_sf"/>
</dbReference>
<keyword evidence="4" id="KW-1185">Reference proteome</keyword>
<keyword evidence="1" id="KW-0472">Membrane</keyword>
<organism evidence="3 4">
    <name type="scientific">Sulfurirhabdus autotrophica</name>
    <dbReference type="NCBI Taxonomy" id="1706046"/>
    <lineage>
        <taxon>Bacteria</taxon>
        <taxon>Pseudomonadati</taxon>
        <taxon>Pseudomonadota</taxon>
        <taxon>Betaproteobacteria</taxon>
        <taxon>Nitrosomonadales</taxon>
        <taxon>Sulfuricellaceae</taxon>
        <taxon>Sulfurirhabdus</taxon>
    </lineage>
</organism>
<dbReference type="Gene3D" id="1.10.4060.10">
    <property type="entry name" value="BPP1347 like domain"/>
    <property type="match status" value="1"/>
</dbReference>
<feature type="transmembrane region" description="Helical" evidence="1">
    <location>
        <begin position="25"/>
        <end position="47"/>
    </location>
</feature>
<dbReference type="InterPro" id="IPR003111">
    <property type="entry name" value="Lon_prtase_N"/>
</dbReference>
<dbReference type="InterPro" id="IPR015947">
    <property type="entry name" value="PUA-like_sf"/>
</dbReference>
<dbReference type="PROSITE" id="PS51787">
    <property type="entry name" value="LON_N"/>
    <property type="match status" value="1"/>
</dbReference>
<dbReference type="Pfam" id="PF02190">
    <property type="entry name" value="LON_substr_bdg"/>
    <property type="match status" value="1"/>
</dbReference>
<feature type="domain" description="Lon N-terminal" evidence="2">
    <location>
        <begin position="24"/>
        <end position="214"/>
    </location>
</feature>
<dbReference type="SUPFAM" id="SSF88697">
    <property type="entry name" value="PUA domain-like"/>
    <property type="match status" value="1"/>
</dbReference>
<dbReference type="PANTHER" id="PTHR46732:SF8">
    <property type="entry name" value="ATP-DEPENDENT PROTEASE LA (LON) DOMAIN PROTEIN"/>
    <property type="match status" value="1"/>
</dbReference>
<dbReference type="PANTHER" id="PTHR46732">
    <property type="entry name" value="ATP-DEPENDENT PROTEASE LA (LON) DOMAIN PROTEIN"/>
    <property type="match status" value="1"/>
</dbReference>
<comment type="caution">
    <text evidence="3">The sequence shown here is derived from an EMBL/GenBank/DDBJ whole genome shotgun (WGS) entry which is preliminary data.</text>
</comment>
<dbReference type="AlphaFoldDB" id="A0A4R3XR31"/>
<dbReference type="RefSeq" id="WP_223248251.1">
    <property type="nucleotide sequence ID" value="NZ_BHVT01000025.1"/>
</dbReference>
<protein>
    <recommendedName>
        <fullName evidence="2">Lon N-terminal domain-containing protein</fullName>
    </recommendedName>
</protein>
<proteinExistence type="predicted"/>
<dbReference type="SMART" id="SM00464">
    <property type="entry name" value="LON"/>
    <property type="match status" value="1"/>
</dbReference>
<evidence type="ECO:0000256" key="1">
    <source>
        <dbReference type="SAM" id="Phobius"/>
    </source>
</evidence>
<gene>
    <name evidence="3" type="ORF">EDC63_1391</name>
</gene>